<gene>
    <name evidence="1" type="ORF">T03_14911</name>
</gene>
<keyword evidence="2" id="KW-1185">Reference proteome</keyword>
<organism evidence="1 2">
    <name type="scientific">Trichinella britovi</name>
    <name type="common">Parasitic roundworm</name>
    <dbReference type="NCBI Taxonomy" id="45882"/>
    <lineage>
        <taxon>Eukaryota</taxon>
        <taxon>Metazoa</taxon>
        <taxon>Ecdysozoa</taxon>
        <taxon>Nematoda</taxon>
        <taxon>Enoplea</taxon>
        <taxon>Dorylaimia</taxon>
        <taxon>Trichinellida</taxon>
        <taxon>Trichinellidae</taxon>
        <taxon>Trichinella</taxon>
    </lineage>
</organism>
<evidence type="ECO:0000313" key="2">
    <source>
        <dbReference type="Proteomes" id="UP000054653"/>
    </source>
</evidence>
<name>A0A0V1CDI4_TRIBR</name>
<accession>A0A0V1CDI4</accession>
<reference evidence="1 2" key="1">
    <citation type="submission" date="2015-01" db="EMBL/GenBank/DDBJ databases">
        <title>Evolution of Trichinella species and genotypes.</title>
        <authorList>
            <person name="Korhonen P.K."/>
            <person name="Edoardo P."/>
            <person name="Giuseppe L.R."/>
            <person name="Gasser R.B."/>
        </authorList>
    </citation>
    <scope>NUCLEOTIDE SEQUENCE [LARGE SCALE GENOMIC DNA]</scope>
    <source>
        <strain evidence="1">ISS120</strain>
    </source>
</reference>
<proteinExistence type="predicted"/>
<dbReference type="Proteomes" id="UP000054653">
    <property type="component" value="Unassembled WGS sequence"/>
</dbReference>
<protein>
    <submittedName>
        <fullName evidence="1">Uncharacterized protein</fullName>
    </submittedName>
</protein>
<sequence length="99" mass="11220">MILNNFVFLNLHFHDNSALKSVYKLDSTDKEGCGGAVWTDLEVPAGIDRKDHVETCRVDEHLAYRPIDGNRKNLGYGWYIQGCTSMISIAFYHPCHCGE</sequence>
<dbReference type="EMBL" id="JYDI01000252">
    <property type="protein sequence ID" value="KRY47192.1"/>
    <property type="molecule type" value="Genomic_DNA"/>
</dbReference>
<comment type="caution">
    <text evidence="1">The sequence shown here is derived from an EMBL/GenBank/DDBJ whole genome shotgun (WGS) entry which is preliminary data.</text>
</comment>
<dbReference type="AlphaFoldDB" id="A0A0V1CDI4"/>
<evidence type="ECO:0000313" key="1">
    <source>
        <dbReference type="EMBL" id="KRY47192.1"/>
    </source>
</evidence>